<protein>
    <recommendedName>
        <fullName evidence="6">Thioredoxin domain-containing protein</fullName>
    </recommendedName>
</protein>
<evidence type="ECO:0000313" key="8">
    <source>
        <dbReference type="Proteomes" id="UP001501523"/>
    </source>
</evidence>
<dbReference type="InterPro" id="IPR036249">
    <property type="entry name" value="Thioredoxin-like_sf"/>
</dbReference>
<evidence type="ECO:0000313" key="7">
    <source>
        <dbReference type="EMBL" id="GAA0706190.1"/>
    </source>
</evidence>
<organism evidence="7 8">
    <name type="scientific">Dokdonella soli</name>
    <dbReference type="NCBI Taxonomy" id="529810"/>
    <lineage>
        <taxon>Bacteria</taxon>
        <taxon>Pseudomonadati</taxon>
        <taxon>Pseudomonadota</taxon>
        <taxon>Gammaproteobacteria</taxon>
        <taxon>Lysobacterales</taxon>
        <taxon>Rhodanobacteraceae</taxon>
        <taxon>Dokdonella</taxon>
    </lineage>
</organism>
<keyword evidence="4" id="KW-0676">Redox-active center</keyword>
<proteinExistence type="predicted"/>
<feature type="domain" description="Thioredoxin" evidence="6">
    <location>
        <begin position="50"/>
        <end position="188"/>
    </location>
</feature>
<dbReference type="EMBL" id="BAAAEU010000001">
    <property type="protein sequence ID" value="GAA0706190.1"/>
    <property type="molecule type" value="Genomic_DNA"/>
</dbReference>
<evidence type="ECO:0000256" key="5">
    <source>
        <dbReference type="SAM" id="SignalP"/>
    </source>
</evidence>
<gene>
    <name evidence="7" type="ORF">GCM10009105_04190</name>
</gene>
<dbReference type="PANTHER" id="PTHR42852:SF6">
    <property type="entry name" value="THIOL:DISULFIDE INTERCHANGE PROTEIN DSBE"/>
    <property type="match status" value="1"/>
</dbReference>
<dbReference type="RefSeq" id="WP_343786638.1">
    <property type="nucleotide sequence ID" value="NZ_BAAAEU010000001.1"/>
</dbReference>
<dbReference type="Proteomes" id="UP001501523">
    <property type="component" value="Unassembled WGS sequence"/>
</dbReference>
<keyword evidence="2" id="KW-0201">Cytochrome c-type biogenesis</keyword>
<dbReference type="PANTHER" id="PTHR42852">
    <property type="entry name" value="THIOL:DISULFIDE INTERCHANGE PROTEIN DSBE"/>
    <property type="match status" value="1"/>
</dbReference>
<evidence type="ECO:0000256" key="2">
    <source>
        <dbReference type="ARBA" id="ARBA00022748"/>
    </source>
</evidence>
<feature type="signal peptide" evidence="5">
    <location>
        <begin position="1"/>
        <end position="37"/>
    </location>
</feature>
<dbReference type="CDD" id="cd02966">
    <property type="entry name" value="TlpA_like_family"/>
    <property type="match status" value="1"/>
</dbReference>
<dbReference type="SUPFAM" id="SSF52833">
    <property type="entry name" value="Thioredoxin-like"/>
    <property type="match status" value="2"/>
</dbReference>
<dbReference type="Gene3D" id="3.40.30.10">
    <property type="entry name" value="Glutaredoxin"/>
    <property type="match status" value="2"/>
</dbReference>
<dbReference type="InterPro" id="IPR000866">
    <property type="entry name" value="AhpC/TSA"/>
</dbReference>
<reference evidence="7 8" key="1">
    <citation type="journal article" date="2019" name="Int. J. Syst. Evol. Microbiol.">
        <title>The Global Catalogue of Microorganisms (GCM) 10K type strain sequencing project: providing services to taxonomists for standard genome sequencing and annotation.</title>
        <authorList>
            <consortium name="The Broad Institute Genomics Platform"/>
            <consortium name="The Broad Institute Genome Sequencing Center for Infectious Disease"/>
            <person name="Wu L."/>
            <person name="Ma J."/>
        </authorList>
    </citation>
    <scope>NUCLEOTIDE SEQUENCE [LARGE SCALE GENOMIC DNA]</scope>
    <source>
        <strain evidence="7 8">JCM 15421</strain>
    </source>
</reference>
<evidence type="ECO:0000256" key="4">
    <source>
        <dbReference type="ARBA" id="ARBA00023284"/>
    </source>
</evidence>
<comment type="subcellular location">
    <subcellularLocation>
        <location evidence="1">Cell envelope</location>
    </subcellularLocation>
</comment>
<feature type="chain" id="PRO_5046576567" description="Thioredoxin domain-containing protein" evidence="5">
    <location>
        <begin position="38"/>
        <end position="353"/>
    </location>
</feature>
<dbReference type="Pfam" id="PF00578">
    <property type="entry name" value="AhpC-TSA"/>
    <property type="match status" value="2"/>
</dbReference>
<name>A0ABN1ICB9_9GAMM</name>
<dbReference type="InterPro" id="IPR013766">
    <property type="entry name" value="Thioredoxin_domain"/>
</dbReference>
<feature type="domain" description="Thioredoxin" evidence="6">
    <location>
        <begin position="208"/>
        <end position="353"/>
    </location>
</feature>
<keyword evidence="8" id="KW-1185">Reference proteome</keyword>
<accession>A0ABN1ICB9</accession>
<comment type="caution">
    <text evidence="7">The sequence shown here is derived from an EMBL/GenBank/DDBJ whole genome shotgun (WGS) entry which is preliminary data.</text>
</comment>
<dbReference type="PROSITE" id="PS51352">
    <property type="entry name" value="THIOREDOXIN_2"/>
    <property type="match status" value="2"/>
</dbReference>
<sequence length="353" mass="38644">MSVTFSFSRQLAWARWLACVGLSVLALLSAGASPARAETGQDYATQAGARLLGSVAPPLKLTTMDGQTIDLAALRGRKAVYLKFWATWCSPCREQMPHFEKAQRTAGDDLEVIAINIGFDDTPEQIDAYRRELGLTMPIVRDDDGRVGALFGLRVTPQHVIIGKDGRIQYVGHLADARLDAALASARRSTVPVATTLSEQSAATPKAVGAGDIVPSTKVKTLDGDEIPLRDPTGKRRTVLAFLSPWCEGYFEKTRPQSSRQCRALREQLAALGRDRGARWVGIASGLWASEKDLRDYRDEHHIQVPMALDRDGALFRRFDVHRVPTVIVVERDGRIAGPTSPSPEDMGNEMSP</sequence>
<dbReference type="InterPro" id="IPR050553">
    <property type="entry name" value="Thioredoxin_ResA/DsbE_sf"/>
</dbReference>
<evidence type="ECO:0000256" key="1">
    <source>
        <dbReference type="ARBA" id="ARBA00004196"/>
    </source>
</evidence>
<evidence type="ECO:0000259" key="6">
    <source>
        <dbReference type="PROSITE" id="PS51352"/>
    </source>
</evidence>
<keyword evidence="5" id="KW-0732">Signal</keyword>
<evidence type="ECO:0000256" key="3">
    <source>
        <dbReference type="ARBA" id="ARBA00023157"/>
    </source>
</evidence>
<keyword evidence="3" id="KW-1015">Disulfide bond</keyword>